<dbReference type="Pfam" id="PF25967">
    <property type="entry name" value="RND-MFP_C"/>
    <property type="match status" value="1"/>
</dbReference>
<dbReference type="Gene3D" id="2.40.30.170">
    <property type="match status" value="1"/>
</dbReference>
<keyword evidence="4" id="KW-0472">Membrane</keyword>
<sequence length="402" mass="43071">MTEQRHAALAIHAIAADEQGEHHELLRRRQIVRRTRIAVLIVLVLLAIGAARTVFVRMANARALEASSTELAKQYVKTALPQTAAAGQTLALPGTLQGFVQAPISARASGYLKRWTRDIGSQVQKGDLLAEIETPEIDQQLSQAIAARQQAASSLELAKSTVARWENLRKKDVVSQQDLDERRSGLAQATANVAAADANVQRLRQTEGFKRIVAPFAGVITRRNVDVGDLIDAGGSRPLFLLAQTDPLRVYINVPQAYAQLVKTGQAVLVTQAELRGQSFKGEVARTSGAIDTATRMMQVEVALPNPEGLLLPGAYVQVSLPLAASRALSIPANALLFRAEGTRVATVDAEGHVHLRTVNLGRNYGETVEVLGGITASDRLILNPPDSLADGDVVAVAKEPA</sequence>
<evidence type="ECO:0000256" key="1">
    <source>
        <dbReference type="ARBA" id="ARBA00004196"/>
    </source>
</evidence>
<organism evidence="9 10">
    <name type="scientific">Variovorax soli</name>
    <dbReference type="NCBI Taxonomy" id="376815"/>
    <lineage>
        <taxon>Bacteria</taxon>
        <taxon>Pseudomonadati</taxon>
        <taxon>Pseudomonadota</taxon>
        <taxon>Betaproteobacteria</taxon>
        <taxon>Burkholderiales</taxon>
        <taxon>Comamonadaceae</taxon>
        <taxon>Variovorax</taxon>
    </lineage>
</organism>
<dbReference type="PANTHER" id="PTHR30469">
    <property type="entry name" value="MULTIDRUG RESISTANCE PROTEIN MDTA"/>
    <property type="match status" value="1"/>
</dbReference>
<dbReference type="InterPro" id="IPR058792">
    <property type="entry name" value="Beta-barrel_RND_2"/>
</dbReference>
<keyword evidence="10" id="KW-1185">Reference proteome</keyword>
<evidence type="ECO:0000256" key="4">
    <source>
        <dbReference type="SAM" id="Phobius"/>
    </source>
</evidence>
<gene>
    <name evidence="9" type="ORF">J2739_003919</name>
</gene>
<dbReference type="InterPro" id="IPR058625">
    <property type="entry name" value="MdtA-like_BSH"/>
</dbReference>
<proteinExistence type="inferred from homology"/>
<keyword evidence="4" id="KW-1133">Transmembrane helix</keyword>
<comment type="subcellular location">
    <subcellularLocation>
        <location evidence="1">Cell envelope</location>
    </subcellularLocation>
</comment>
<feature type="domain" description="Multidrug resistance protein MdtA-like C-terminal permuted SH3" evidence="8">
    <location>
        <begin position="328"/>
        <end position="383"/>
    </location>
</feature>
<comment type="caution">
    <text evidence="9">The sequence shown here is derived from an EMBL/GenBank/DDBJ whole genome shotgun (WGS) entry which is preliminary data.</text>
</comment>
<name>A0ABU1NIH9_9BURK</name>
<dbReference type="Pfam" id="PF25876">
    <property type="entry name" value="HH_MFP_RND"/>
    <property type="match status" value="1"/>
</dbReference>
<dbReference type="InterPro" id="IPR058624">
    <property type="entry name" value="MdtA-like_HH"/>
</dbReference>
<evidence type="ECO:0000313" key="9">
    <source>
        <dbReference type="EMBL" id="MDR6538132.1"/>
    </source>
</evidence>
<feature type="domain" description="CusB-like beta-barrel" evidence="7">
    <location>
        <begin position="252"/>
        <end position="321"/>
    </location>
</feature>
<dbReference type="Gene3D" id="2.40.420.20">
    <property type="match status" value="1"/>
</dbReference>
<keyword evidence="3" id="KW-0813">Transport</keyword>
<evidence type="ECO:0000313" key="10">
    <source>
        <dbReference type="Proteomes" id="UP001184230"/>
    </source>
</evidence>
<dbReference type="SUPFAM" id="SSF111369">
    <property type="entry name" value="HlyD-like secretion proteins"/>
    <property type="match status" value="1"/>
</dbReference>
<dbReference type="Proteomes" id="UP001184230">
    <property type="component" value="Unassembled WGS sequence"/>
</dbReference>
<keyword evidence="4" id="KW-0812">Transmembrane</keyword>
<evidence type="ECO:0000259" key="6">
    <source>
        <dbReference type="Pfam" id="PF25917"/>
    </source>
</evidence>
<feature type="transmembrane region" description="Helical" evidence="4">
    <location>
        <begin position="37"/>
        <end position="55"/>
    </location>
</feature>
<dbReference type="Gene3D" id="1.10.287.470">
    <property type="entry name" value="Helix hairpin bin"/>
    <property type="match status" value="1"/>
</dbReference>
<protein>
    <submittedName>
        <fullName evidence="9">RND family efflux transporter MFP subunit</fullName>
    </submittedName>
</protein>
<evidence type="ECO:0000256" key="3">
    <source>
        <dbReference type="ARBA" id="ARBA00022448"/>
    </source>
</evidence>
<dbReference type="Pfam" id="PF25954">
    <property type="entry name" value="Beta-barrel_RND_2"/>
    <property type="match status" value="1"/>
</dbReference>
<feature type="domain" description="Multidrug resistance protein MdtA-like barrel-sandwich hybrid" evidence="6">
    <location>
        <begin position="102"/>
        <end position="239"/>
    </location>
</feature>
<dbReference type="InterPro" id="IPR006143">
    <property type="entry name" value="RND_pump_MFP"/>
</dbReference>
<evidence type="ECO:0000256" key="2">
    <source>
        <dbReference type="ARBA" id="ARBA00009477"/>
    </source>
</evidence>
<dbReference type="PANTHER" id="PTHR30469:SF37">
    <property type="entry name" value="RAGD PROTEIN"/>
    <property type="match status" value="1"/>
</dbReference>
<dbReference type="InterPro" id="IPR058627">
    <property type="entry name" value="MdtA-like_C"/>
</dbReference>
<accession>A0ABU1NIH9</accession>
<evidence type="ECO:0000259" key="8">
    <source>
        <dbReference type="Pfam" id="PF25967"/>
    </source>
</evidence>
<feature type="domain" description="Multidrug resistance protein MdtA-like alpha-helical hairpin" evidence="5">
    <location>
        <begin position="140"/>
        <end position="201"/>
    </location>
</feature>
<dbReference type="RefSeq" id="WP_309904643.1">
    <property type="nucleotide sequence ID" value="NZ_JAVDRF010000009.1"/>
</dbReference>
<dbReference type="Gene3D" id="2.40.50.100">
    <property type="match status" value="1"/>
</dbReference>
<evidence type="ECO:0000259" key="7">
    <source>
        <dbReference type="Pfam" id="PF25954"/>
    </source>
</evidence>
<reference evidence="9 10" key="1">
    <citation type="submission" date="2023-07" db="EMBL/GenBank/DDBJ databases">
        <title>Sorghum-associated microbial communities from plants grown in Nebraska, USA.</title>
        <authorList>
            <person name="Schachtman D."/>
        </authorList>
    </citation>
    <scope>NUCLEOTIDE SEQUENCE [LARGE SCALE GENOMIC DNA]</scope>
    <source>
        <strain evidence="9 10">DS1781</strain>
    </source>
</reference>
<comment type="similarity">
    <text evidence="2">Belongs to the membrane fusion protein (MFP) (TC 8.A.1) family.</text>
</comment>
<dbReference type="EMBL" id="JAVDRF010000009">
    <property type="protein sequence ID" value="MDR6538132.1"/>
    <property type="molecule type" value="Genomic_DNA"/>
</dbReference>
<dbReference type="NCBIfam" id="TIGR01730">
    <property type="entry name" value="RND_mfp"/>
    <property type="match status" value="1"/>
</dbReference>
<dbReference type="Pfam" id="PF25917">
    <property type="entry name" value="BSH_RND"/>
    <property type="match status" value="1"/>
</dbReference>
<evidence type="ECO:0000259" key="5">
    <source>
        <dbReference type="Pfam" id="PF25876"/>
    </source>
</evidence>